<keyword evidence="2" id="KW-1185">Reference proteome</keyword>
<sequence>MKWRRKSLMANSKKLMKAVQDKLGTYHEERGGHTSRIKELEMQLRETQKSEEEYWKMRSHIEWLKSGDRNTTFFHSVIKGMRRRNTILGLRKREGRVVFEKAEILGLAKSFFGASLVPKEGRRLL</sequence>
<dbReference type="Proteomes" id="UP001419268">
    <property type="component" value="Unassembled WGS sequence"/>
</dbReference>
<proteinExistence type="predicted"/>
<accession>A0AAP0E329</accession>
<name>A0AAP0E329_9MAGN</name>
<reference evidence="1 2" key="1">
    <citation type="submission" date="2024-01" db="EMBL/GenBank/DDBJ databases">
        <title>Genome assemblies of Stephania.</title>
        <authorList>
            <person name="Yang L."/>
        </authorList>
    </citation>
    <scope>NUCLEOTIDE SEQUENCE [LARGE SCALE GENOMIC DNA]</scope>
    <source>
        <strain evidence="1">JXDWG</strain>
        <tissue evidence="1">Leaf</tissue>
    </source>
</reference>
<dbReference type="AlphaFoldDB" id="A0AAP0E329"/>
<comment type="caution">
    <text evidence="1">The sequence shown here is derived from an EMBL/GenBank/DDBJ whole genome shotgun (WGS) entry which is preliminary data.</text>
</comment>
<evidence type="ECO:0000313" key="2">
    <source>
        <dbReference type="Proteomes" id="UP001419268"/>
    </source>
</evidence>
<organism evidence="1 2">
    <name type="scientific">Stephania cephalantha</name>
    <dbReference type="NCBI Taxonomy" id="152367"/>
    <lineage>
        <taxon>Eukaryota</taxon>
        <taxon>Viridiplantae</taxon>
        <taxon>Streptophyta</taxon>
        <taxon>Embryophyta</taxon>
        <taxon>Tracheophyta</taxon>
        <taxon>Spermatophyta</taxon>
        <taxon>Magnoliopsida</taxon>
        <taxon>Ranunculales</taxon>
        <taxon>Menispermaceae</taxon>
        <taxon>Menispermoideae</taxon>
        <taxon>Cissampelideae</taxon>
        <taxon>Stephania</taxon>
    </lineage>
</organism>
<protein>
    <submittedName>
        <fullName evidence="1">Uncharacterized protein</fullName>
    </submittedName>
</protein>
<evidence type="ECO:0000313" key="1">
    <source>
        <dbReference type="EMBL" id="KAK9083432.1"/>
    </source>
</evidence>
<gene>
    <name evidence="1" type="ORF">Scep_029903</name>
</gene>
<dbReference type="EMBL" id="JBBNAG010000013">
    <property type="protein sequence ID" value="KAK9083432.1"/>
    <property type="molecule type" value="Genomic_DNA"/>
</dbReference>